<dbReference type="STRING" id="244447.ENSCSEP00000010281"/>
<dbReference type="GO" id="GO:0006376">
    <property type="term" value="P:mRNA splice site recognition"/>
    <property type="evidence" value="ECO:0007669"/>
    <property type="project" value="InterPro"/>
</dbReference>
<dbReference type="Proteomes" id="UP000265120">
    <property type="component" value="Chromosome 9"/>
</dbReference>
<dbReference type="KEGG" id="csem:103383755"/>
<dbReference type="RefSeq" id="XP_008315258.1">
    <property type="nucleotide sequence ID" value="XM_008317036.3"/>
</dbReference>
<dbReference type="GeneTree" id="ENSGT00950000183213"/>
<dbReference type="GO" id="GO:0003729">
    <property type="term" value="F:mRNA binding"/>
    <property type="evidence" value="ECO:0007669"/>
    <property type="project" value="InterPro"/>
</dbReference>
<dbReference type="GO" id="GO:0005685">
    <property type="term" value="C:U1 snRNP"/>
    <property type="evidence" value="ECO:0007669"/>
    <property type="project" value="InterPro"/>
</dbReference>
<comment type="similarity">
    <text evidence="1">Belongs to the Luc7 family.</text>
</comment>
<sequence>MSAQAQMRAMLDQLMGTGRDGDSMRQRIKFSDDQVCKSHLLDSCPHDILSGTRMDLGECVKVHDLALRADFEIASKEKEYFFELDAAEHLQSFIADCDRRTELAKKRLAETQDEISAEVAAKAERVHELNEEIGKLLAKAEQLGGEGNVDEAQQVLEKVEKARALKKEAEDVYRNSMPASSFQQQKLRVCEVCSAYLGLHDNDRRLADHFGGKLHLGFIEIREKLEKLRKAVLEKQEKMRLRRREERERDFERERQWEVDREREREWERERERERERGERERRRSRSRSGERYRDGGSSTSHHSRRHRSSHSREEGGDRERERDRERKHRHKDRHRSRSHSHRHKRKRSSRDRSSHTQDKERSMSQERCREVGGEGWREDRAEFENWEDRGRSTSPDTGRGKEQGQSPLFERNQRSSSEERESGEI</sequence>
<keyword evidence="2" id="KW-0175">Coiled coil</keyword>
<feature type="compositionally biased region" description="Basic and acidic residues" evidence="3">
    <location>
        <begin position="311"/>
        <end position="325"/>
    </location>
</feature>
<dbReference type="AlphaFoldDB" id="A0A3P8VAK8"/>
<feature type="region of interest" description="Disordered" evidence="3">
    <location>
        <begin position="278"/>
        <end position="426"/>
    </location>
</feature>
<dbReference type="InParanoid" id="A0A3P8VAK8"/>
<evidence type="ECO:0000313" key="5">
    <source>
        <dbReference type="Proteomes" id="UP000265120"/>
    </source>
</evidence>
<keyword evidence="5" id="KW-1185">Reference proteome</keyword>
<dbReference type="Ensembl" id="ENSCSET00000010403.1">
    <property type="protein sequence ID" value="ENSCSEP00000010281.1"/>
    <property type="gene ID" value="ENSCSEG00000006601.1"/>
</dbReference>
<name>A0A3P8VAK8_CYNSE</name>
<evidence type="ECO:0000256" key="2">
    <source>
        <dbReference type="SAM" id="Coils"/>
    </source>
</evidence>
<dbReference type="FunCoup" id="A0A3P8VAK8">
    <property type="interactions" value="1459"/>
</dbReference>
<evidence type="ECO:0000256" key="1">
    <source>
        <dbReference type="ARBA" id="ARBA00005655"/>
    </source>
</evidence>
<reference evidence="4" key="2">
    <citation type="submission" date="2025-08" db="UniProtKB">
        <authorList>
            <consortium name="Ensembl"/>
        </authorList>
    </citation>
    <scope>IDENTIFICATION</scope>
</reference>
<feature type="compositionally biased region" description="Basic and acidic residues" evidence="3">
    <location>
        <begin position="351"/>
        <end position="392"/>
    </location>
</feature>
<dbReference type="GeneID" id="103383755"/>
<evidence type="ECO:0000313" key="4">
    <source>
        <dbReference type="Ensembl" id="ENSCSEP00000010281.1"/>
    </source>
</evidence>
<organism evidence="4 5">
    <name type="scientific">Cynoglossus semilaevis</name>
    <name type="common">Tongue sole</name>
    <dbReference type="NCBI Taxonomy" id="244447"/>
    <lineage>
        <taxon>Eukaryota</taxon>
        <taxon>Metazoa</taxon>
        <taxon>Chordata</taxon>
        <taxon>Craniata</taxon>
        <taxon>Vertebrata</taxon>
        <taxon>Euteleostomi</taxon>
        <taxon>Actinopterygii</taxon>
        <taxon>Neopterygii</taxon>
        <taxon>Teleostei</taxon>
        <taxon>Neoteleostei</taxon>
        <taxon>Acanthomorphata</taxon>
        <taxon>Carangaria</taxon>
        <taxon>Pleuronectiformes</taxon>
        <taxon>Pleuronectoidei</taxon>
        <taxon>Cynoglossidae</taxon>
        <taxon>Cynoglossinae</taxon>
        <taxon>Cynoglossus</taxon>
    </lineage>
</organism>
<feature type="compositionally biased region" description="Basic and acidic residues" evidence="3">
    <location>
        <begin position="278"/>
        <end position="295"/>
    </location>
</feature>
<proteinExistence type="inferred from homology"/>
<feature type="coiled-coil region" evidence="2">
    <location>
        <begin position="112"/>
        <end position="172"/>
    </location>
</feature>
<accession>A0A3P8VAK8</accession>
<dbReference type="PANTHER" id="PTHR12375">
    <property type="entry name" value="RNA-BINDING PROTEIN LUC7-RELATED"/>
    <property type="match status" value="1"/>
</dbReference>
<reference evidence="4 5" key="1">
    <citation type="journal article" date="2014" name="Nat. Genet.">
        <title>Whole-genome sequence of a flatfish provides insights into ZW sex chromosome evolution and adaptation to a benthic lifestyle.</title>
        <authorList>
            <person name="Chen S."/>
            <person name="Zhang G."/>
            <person name="Shao C."/>
            <person name="Huang Q."/>
            <person name="Liu G."/>
            <person name="Zhang P."/>
            <person name="Song W."/>
            <person name="An N."/>
            <person name="Chalopin D."/>
            <person name="Volff J.N."/>
            <person name="Hong Y."/>
            <person name="Li Q."/>
            <person name="Sha Z."/>
            <person name="Zhou H."/>
            <person name="Xie M."/>
            <person name="Yu Q."/>
            <person name="Liu Y."/>
            <person name="Xiang H."/>
            <person name="Wang N."/>
            <person name="Wu K."/>
            <person name="Yang C."/>
            <person name="Zhou Q."/>
            <person name="Liao X."/>
            <person name="Yang L."/>
            <person name="Hu Q."/>
            <person name="Zhang J."/>
            <person name="Meng L."/>
            <person name="Jin L."/>
            <person name="Tian Y."/>
            <person name="Lian J."/>
            <person name="Yang J."/>
            <person name="Miao G."/>
            <person name="Liu S."/>
            <person name="Liang Z."/>
            <person name="Yan F."/>
            <person name="Li Y."/>
            <person name="Sun B."/>
            <person name="Zhang H."/>
            <person name="Zhang J."/>
            <person name="Zhu Y."/>
            <person name="Du M."/>
            <person name="Zhao Y."/>
            <person name="Schartl M."/>
            <person name="Tang Q."/>
            <person name="Wang J."/>
        </authorList>
    </citation>
    <scope>NUCLEOTIDE SEQUENCE</scope>
</reference>
<reference evidence="4" key="3">
    <citation type="submission" date="2025-09" db="UniProtKB">
        <authorList>
            <consortium name="Ensembl"/>
        </authorList>
    </citation>
    <scope>IDENTIFICATION</scope>
</reference>
<dbReference type="OrthoDB" id="153872at2759"/>
<protein>
    <submittedName>
        <fullName evidence="4">Zgc:158803</fullName>
    </submittedName>
</protein>
<dbReference type="OMA" id="GWRNDRV"/>
<feature type="compositionally biased region" description="Basic residues" evidence="3">
    <location>
        <begin position="326"/>
        <end position="350"/>
    </location>
</feature>
<dbReference type="Pfam" id="PF03194">
    <property type="entry name" value="LUC7"/>
    <property type="match status" value="1"/>
</dbReference>
<evidence type="ECO:0000256" key="3">
    <source>
        <dbReference type="SAM" id="MobiDB-lite"/>
    </source>
</evidence>
<feature type="compositionally biased region" description="Basic and acidic residues" evidence="3">
    <location>
        <begin position="412"/>
        <end position="426"/>
    </location>
</feature>
<dbReference type="InterPro" id="IPR004882">
    <property type="entry name" value="Luc7-rel"/>
</dbReference>